<evidence type="ECO:0000256" key="6">
    <source>
        <dbReference type="ARBA" id="ARBA00022840"/>
    </source>
</evidence>
<dbReference type="Gene3D" id="3.40.50.2300">
    <property type="match status" value="1"/>
</dbReference>
<dbReference type="RefSeq" id="WP_006301418.1">
    <property type="nucleotide sequence ID" value="NZ_CM001022.1"/>
</dbReference>
<keyword evidence="8" id="KW-0902">Two-component regulatory system</keyword>
<dbReference type="GO" id="GO:0005886">
    <property type="term" value="C:plasma membrane"/>
    <property type="evidence" value="ECO:0007669"/>
    <property type="project" value="UniProtKB-SubCell"/>
</dbReference>
<dbReference type="SUPFAM" id="SSF52172">
    <property type="entry name" value="CheY-like"/>
    <property type="match status" value="1"/>
</dbReference>
<dbReference type="eggNOG" id="COG0784">
    <property type="taxonomic scope" value="Bacteria"/>
</dbReference>
<evidence type="ECO:0000259" key="13">
    <source>
        <dbReference type="PROSITE" id="PS50894"/>
    </source>
</evidence>
<dbReference type="PANTHER" id="PTHR45339">
    <property type="entry name" value="HYBRID SIGNAL TRANSDUCTION HISTIDINE KINASE J"/>
    <property type="match status" value="1"/>
</dbReference>
<dbReference type="STRING" id="584708.Apau_1779"/>
<accession>E3CVK4</accession>
<dbReference type="InterPro" id="IPR001789">
    <property type="entry name" value="Sig_transdc_resp-reg_receiver"/>
</dbReference>
<keyword evidence="4" id="KW-0812">Transmembrane</keyword>
<evidence type="ECO:0000256" key="8">
    <source>
        <dbReference type="ARBA" id="ARBA00023012"/>
    </source>
</evidence>
<feature type="domain" description="Response regulatory" evidence="12">
    <location>
        <begin position="357"/>
        <end position="470"/>
    </location>
</feature>
<dbReference type="Pfam" id="PF01627">
    <property type="entry name" value="Hpt"/>
    <property type="match status" value="1"/>
</dbReference>
<keyword evidence="9" id="KW-0472">Membrane</keyword>
<feature type="modified residue" description="Phosphohistidine" evidence="10">
    <location>
        <position position="520"/>
    </location>
</feature>
<dbReference type="GO" id="GO:0005524">
    <property type="term" value="F:ATP binding"/>
    <property type="evidence" value="ECO:0007669"/>
    <property type="project" value="UniProtKB-KW"/>
</dbReference>
<keyword evidence="7" id="KW-1133">Transmembrane helix</keyword>
<evidence type="ECO:0000256" key="11">
    <source>
        <dbReference type="PROSITE-ProRule" id="PRU00169"/>
    </source>
</evidence>
<dbReference type="PROSITE" id="PS50894">
    <property type="entry name" value="HPT"/>
    <property type="match status" value="1"/>
</dbReference>
<evidence type="ECO:0000256" key="3">
    <source>
        <dbReference type="ARBA" id="ARBA00022553"/>
    </source>
</evidence>
<organism evidence="14 15">
    <name type="scientific">Aminomonas paucivorans DSM 12260</name>
    <dbReference type="NCBI Taxonomy" id="584708"/>
    <lineage>
        <taxon>Bacteria</taxon>
        <taxon>Thermotogati</taxon>
        <taxon>Synergistota</taxon>
        <taxon>Synergistia</taxon>
        <taxon>Synergistales</taxon>
        <taxon>Synergistaceae</taxon>
        <taxon>Aminomonas</taxon>
    </lineage>
</organism>
<gene>
    <name evidence="14" type="ORF">Apau_1779</name>
</gene>
<keyword evidence="3 11" id="KW-0597">Phosphoprotein</keyword>
<evidence type="ECO:0000256" key="10">
    <source>
        <dbReference type="PROSITE-ProRule" id="PRU00110"/>
    </source>
</evidence>
<evidence type="ECO:0000313" key="14">
    <source>
        <dbReference type="EMBL" id="EFQ24195.1"/>
    </source>
</evidence>
<dbReference type="EMBL" id="CM001022">
    <property type="protein sequence ID" value="EFQ24195.1"/>
    <property type="molecule type" value="Genomic_DNA"/>
</dbReference>
<comment type="subcellular location">
    <subcellularLocation>
        <location evidence="1">Cell membrane</location>
        <topology evidence="1">Multi-pass membrane protein</topology>
    </subcellularLocation>
</comment>
<keyword evidence="6" id="KW-0067">ATP-binding</keyword>
<proteinExistence type="predicted"/>
<evidence type="ECO:0000256" key="7">
    <source>
        <dbReference type="ARBA" id="ARBA00022989"/>
    </source>
</evidence>
<dbReference type="CDD" id="cd17546">
    <property type="entry name" value="REC_hyHK_CKI1_RcsC-like"/>
    <property type="match status" value="1"/>
</dbReference>
<dbReference type="PaxDb" id="584708-Apau_1779"/>
<evidence type="ECO:0000256" key="2">
    <source>
        <dbReference type="ARBA" id="ARBA00022475"/>
    </source>
</evidence>
<evidence type="ECO:0000313" key="15">
    <source>
        <dbReference type="Proteomes" id="UP000005096"/>
    </source>
</evidence>
<dbReference type="InterPro" id="IPR008207">
    <property type="entry name" value="Sig_transdc_His_kin_Hpt_dom"/>
</dbReference>
<dbReference type="InterPro" id="IPR036641">
    <property type="entry name" value="HPT_dom_sf"/>
</dbReference>
<dbReference type="SUPFAM" id="SSF47226">
    <property type="entry name" value="Histidine-containing phosphotransfer domain, HPT domain"/>
    <property type="match status" value="1"/>
</dbReference>
<dbReference type="PROSITE" id="PS50110">
    <property type="entry name" value="RESPONSE_REGULATORY"/>
    <property type="match status" value="1"/>
</dbReference>
<feature type="modified residue" description="4-aspartylphosphate" evidence="11">
    <location>
        <position position="406"/>
    </location>
</feature>
<feature type="domain" description="HPt" evidence="13">
    <location>
        <begin position="481"/>
        <end position="570"/>
    </location>
</feature>
<dbReference type="HOGENOM" id="CLU_478107_0_0_0"/>
<evidence type="ECO:0000256" key="5">
    <source>
        <dbReference type="ARBA" id="ARBA00022741"/>
    </source>
</evidence>
<dbReference type="InterPro" id="IPR011006">
    <property type="entry name" value="CheY-like_superfamily"/>
</dbReference>
<dbReference type="Gene3D" id="1.20.120.160">
    <property type="entry name" value="HPT domain"/>
    <property type="match status" value="1"/>
</dbReference>
<evidence type="ECO:0000259" key="12">
    <source>
        <dbReference type="PROSITE" id="PS50110"/>
    </source>
</evidence>
<dbReference type="OrthoDB" id="9796655at2"/>
<dbReference type="GO" id="GO:0000160">
    <property type="term" value="P:phosphorelay signal transduction system"/>
    <property type="evidence" value="ECO:0007669"/>
    <property type="project" value="UniProtKB-KW"/>
</dbReference>
<evidence type="ECO:0000256" key="9">
    <source>
        <dbReference type="ARBA" id="ARBA00023136"/>
    </source>
</evidence>
<dbReference type="SMART" id="SM00448">
    <property type="entry name" value="REC"/>
    <property type="match status" value="1"/>
</dbReference>
<dbReference type="PANTHER" id="PTHR45339:SF1">
    <property type="entry name" value="HYBRID SIGNAL TRANSDUCTION HISTIDINE KINASE J"/>
    <property type="match status" value="1"/>
</dbReference>
<dbReference type="Pfam" id="PF00072">
    <property type="entry name" value="Response_reg"/>
    <property type="match status" value="1"/>
</dbReference>
<protein>
    <submittedName>
        <fullName evidence="14">Response regulator receiver and Hpt phospho transfer protein</fullName>
    </submittedName>
</protein>
<evidence type="ECO:0000256" key="1">
    <source>
        <dbReference type="ARBA" id="ARBA00004651"/>
    </source>
</evidence>
<evidence type="ECO:0000256" key="4">
    <source>
        <dbReference type="ARBA" id="ARBA00022692"/>
    </source>
</evidence>
<reference evidence="14 15" key="1">
    <citation type="journal article" date="2010" name="Stand. Genomic Sci.">
        <title>Non-contiguous finished genome sequence of Aminomonas paucivorans type strain (GLU-3).</title>
        <authorList>
            <person name="Pitluck S."/>
            <person name="Yasawong M."/>
            <person name="Held B."/>
            <person name="Lapidus A."/>
            <person name="Nolan M."/>
            <person name="Copeland A."/>
            <person name="Lucas S."/>
            <person name="Del Rio T.G."/>
            <person name="Tice H."/>
            <person name="Cheng J.F."/>
            <person name="Chertkov O."/>
            <person name="Goodwin L."/>
            <person name="Tapia R."/>
            <person name="Han C."/>
            <person name="Liolios K."/>
            <person name="Ivanova N."/>
            <person name="Mavromatis K."/>
            <person name="Ovchinnikova G."/>
            <person name="Pati A."/>
            <person name="Chen A."/>
            <person name="Palaniappan K."/>
            <person name="Land M."/>
            <person name="Hauser L."/>
            <person name="Chang Y.J."/>
            <person name="Jeffries C.D."/>
            <person name="Pukall R."/>
            <person name="Spring S."/>
            <person name="Rohde M."/>
            <person name="Sikorski J."/>
            <person name="Goker M."/>
            <person name="Woyke T."/>
            <person name="Bristow J."/>
            <person name="Eisen J.A."/>
            <person name="Markowitz V."/>
            <person name="Hugenholtz P."/>
            <person name="Kyrpides N.C."/>
            <person name="Klenk H.P."/>
        </authorList>
    </citation>
    <scope>NUCLEOTIDE SEQUENCE [LARGE SCALE GENOMIC DNA]</scope>
    <source>
        <strain evidence="14 15">DSM 12260</strain>
    </source>
</reference>
<sequence>MDPSNLKVLLAALGRAESRDALAETLLKAVCEILKSPKAFWWCRKEEFCQVWSYSGTLRRMEDRSPEEREATLRALESFEPVGGAPALREGPFVFPSGVEVDRLIVAPYDRLGSPGWIVAAGRETPYAAEDLMVLWTLAEAAALALEAFRGRQRNQLAQKWGHYLRTPLWTLTLALEDLEKQHSRESYALALGASRVLASQVDTFLCEVELEGERFGTPLPLQEALGTLRGLGAAWQRMEGREFELLLESLNPQTRIRYGGLQLLLALLNRAYVDREAQGVFLALRGEEGALHVFGEAWGMKAGSDGALDGVLASLAARYAQVCKTLPSVRGEALEVRIPLLPGGATVVRSLGTVPKVLVVDDSLVNRKALAGMLEQMGVQAITACDGLEALDRVAQDPPDLVFMDLLMPRMTGIQATLALRERGFEAPILALTAGGESDLAGALEAGMDETLFKPISGKLLRDVLAQWTGYVPREGNELGDKVRRLARDAFLEELSDLAGRLKTALDERDGEQVRKLAHRLKGDSAQGGFGDFSRWIQSLEDVLGTGGDLTPFRSHLDSPDLLNLPKTS</sequence>
<dbReference type="Proteomes" id="UP000005096">
    <property type="component" value="Chromosome"/>
</dbReference>
<keyword evidence="5" id="KW-0547">Nucleotide-binding</keyword>
<keyword evidence="2" id="KW-1003">Cell membrane</keyword>
<keyword evidence="15" id="KW-1185">Reference proteome</keyword>
<dbReference type="AlphaFoldDB" id="E3CVK4"/>
<name>E3CVK4_9BACT</name>